<feature type="domain" description="Maturase MatK N-terminal" evidence="9">
    <location>
        <begin position="17"/>
        <end position="321"/>
    </location>
</feature>
<reference evidence="10" key="1">
    <citation type="submission" date="2018-03" db="EMBL/GenBank/DDBJ databases">
        <title>Exploring the plastid DNA sequence disparity of liverworts.</title>
        <authorList>
            <person name="Yu Y."/>
            <person name="Liu H."/>
            <person name="Yang J."/>
            <person name="Ma W."/>
            <person name="Pressel S."/>
            <person name="Wu Y."/>
            <person name="Schneider H."/>
        </authorList>
    </citation>
    <scope>NUCLEOTIDE SEQUENCE</scope>
</reference>
<protein>
    <recommendedName>
        <fullName evidence="6">Maturase K</fullName>
    </recommendedName>
    <alternativeName>
        <fullName evidence="6">Intron maturase</fullName>
    </alternativeName>
</protein>
<evidence type="ECO:0000256" key="1">
    <source>
        <dbReference type="ARBA" id="ARBA00006621"/>
    </source>
</evidence>
<dbReference type="GO" id="GO:0006397">
    <property type="term" value="P:mRNA processing"/>
    <property type="evidence" value="ECO:0007669"/>
    <property type="project" value="UniProtKB-KW"/>
</dbReference>
<evidence type="ECO:0000256" key="5">
    <source>
        <dbReference type="ARBA" id="ARBA00022884"/>
    </source>
</evidence>
<dbReference type="GO" id="GO:0008380">
    <property type="term" value="P:RNA splicing"/>
    <property type="evidence" value="ECO:0007669"/>
    <property type="project" value="UniProtKB-UniRule"/>
</dbReference>
<evidence type="ECO:0000256" key="7">
    <source>
        <dbReference type="RuleBase" id="RU004226"/>
    </source>
</evidence>
<proteinExistence type="inferred from homology"/>
<dbReference type="AlphaFoldDB" id="A0A4Y5P6W6"/>
<keyword evidence="4 6" id="KW-0819">tRNA processing</keyword>
<keyword evidence="2 7" id="KW-0934">Plastid</keyword>
<evidence type="ECO:0000256" key="3">
    <source>
        <dbReference type="ARBA" id="ARBA00022664"/>
    </source>
</evidence>
<dbReference type="InterPro" id="IPR002866">
    <property type="entry name" value="Maturase_MatK"/>
</dbReference>
<name>A0A4Y5P6W6_9MARC</name>
<dbReference type="GO" id="GO:0008033">
    <property type="term" value="P:tRNA processing"/>
    <property type="evidence" value="ECO:0007669"/>
    <property type="project" value="UniProtKB-KW"/>
</dbReference>
<geneLocation type="chloroplast" evidence="10"/>
<dbReference type="GO" id="GO:0003723">
    <property type="term" value="F:RNA binding"/>
    <property type="evidence" value="ECO:0007669"/>
    <property type="project" value="UniProtKB-KW"/>
</dbReference>
<dbReference type="Pfam" id="PF01824">
    <property type="entry name" value="MatK_N"/>
    <property type="match status" value="1"/>
</dbReference>
<keyword evidence="7 10" id="KW-0150">Chloroplast</keyword>
<evidence type="ECO:0000259" key="8">
    <source>
        <dbReference type="Pfam" id="PF01348"/>
    </source>
</evidence>
<dbReference type="GeneID" id="40873633"/>
<sequence>MAKVSITGELEKIERSYICKQHLFYPILFQEDLYGIAYNRFMDETESRKNKSLGFNDEFNFLALKRLIKKLRQSNYSWISSDPFFKKFRIVQEILIIIFNSILTIGSESVTGKTTEWNGNQSIHSTFSFVEDKIHNSIICSDITIPYFFHPEIPIRTFRQHISDTSFLHFFRLLIHQNKQHIGISNPRFYSRKNQFYNLLWNSQVHKFEYSLIHICKQIYNFQSTLFWFFIDRNNFAQKIGYLCKQLDLGPMEEIIQKNCSIYYVRYQNNLVISANANFNLFFKNWNLFFLIFRERYFHFWVEPHRINIKDLSKNPLRFLGYLSRIKNKSTLIRIQLVNNSIDTNLIFKELCSDVPIIQLIGLLAKEKFCDTLGRPICRVSWTTLTDHEIFRRFDQIIKNIFCYYSGCIRKKALYQLQYILRFSRAKTLACKHKSTIRTVWKKYGSNFVTNSVSLKKPRSNSWRTYEKKFRYLNIIQINHLANLSQKLNNV</sequence>
<gene>
    <name evidence="6 10" type="primary">matK</name>
</gene>
<dbReference type="PANTHER" id="PTHR34811">
    <property type="entry name" value="MATURASE K"/>
    <property type="match status" value="1"/>
</dbReference>
<dbReference type="InterPro" id="IPR024937">
    <property type="entry name" value="Domain_X"/>
</dbReference>
<organism evidence="10">
    <name type="scientific">Bazzania praerupta</name>
    <dbReference type="NCBI Taxonomy" id="2575587"/>
    <lineage>
        <taxon>Eukaryota</taxon>
        <taxon>Viridiplantae</taxon>
        <taxon>Streptophyta</taxon>
        <taxon>Embryophyta</taxon>
        <taxon>Marchantiophyta</taxon>
        <taxon>Jungermanniopsida</taxon>
        <taxon>Jungermanniidae</taxon>
        <taxon>Jungermanniales</taxon>
        <taxon>Lophocoleineae</taxon>
        <taxon>Lepidoziaceae</taxon>
        <taxon>Bazzanioideae</taxon>
        <taxon>Bazzania</taxon>
    </lineage>
</organism>
<evidence type="ECO:0000256" key="6">
    <source>
        <dbReference type="HAMAP-Rule" id="MF_01390"/>
    </source>
</evidence>
<comment type="similarity">
    <text evidence="1 6">Belongs to the intron maturase 2 family. MatK subfamily.</text>
</comment>
<dbReference type="Pfam" id="PF01348">
    <property type="entry name" value="Intron_maturas2"/>
    <property type="match status" value="1"/>
</dbReference>
<evidence type="ECO:0000259" key="9">
    <source>
        <dbReference type="Pfam" id="PF01824"/>
    </source>
</evidence>
<dbReference type="GO" id="GO:0009507">
    <property type="term" value="C:chloroplast"/>
    <property type="evidence" value="ECO:0007669"/>
    <property type="project" value="UniProtKB-SubCell"/>
</dbReference>
<feature type="domain" description="Domain X" evidence="8">
    <location>
        <begin position="350"/>
        <end position="469"/>
    </location>
</feature>
<evidence type="ECO:0000256" key="2">
    <source>
        <dbReference type="ARBA" id="ARBA00022640"/>
    </source>
</evidence>
<evidence type="ECO:0000256" key="4">
    <source>
        <dbReference type="ARBA" id="ARBA00022694"/>
    </source>
</evidence>
<comment type="function">
    <text evidence="6 7">Usually encoded in the trnK tRNA gene intron. Probably assists in splicing its own and other chloroplast group II introns.</text>
</comment>
<dbReference type="PANTHER" id="PTHR34811:SF1">
    <property type="entry name" value="MATURASE K"/>
    <property type="match status" value="1"/>
</dbReference>
<keyword evidence="3 6" id="KW-0507">mRNA processing</keyword>
<evidence type="ECO:0000313" key="10">
    <source>
        <dbReference type="EMBL" id="QCW59060.1"/>
    </source>
</evidence>
<comment type="subcellular location">
    <subcellularLocation>
        <location evidence="6">Plastid</location>
        <location evidence="6">Chloroplast</location>
    </subcellularLocation>
</comment>
<dbReference type="RefSeq" id="YP_009668219.1">
    <property type="nucleotide sequence ID" value="NC_043785.1"/>
</dbReference>
<dbReference type="EMBL" id="MH064512">
    <property type="protein sequence ID" value="QCW59060.1"/>
    <property type="molecule type" value="Genomic_DNA"/>
</dbReference>
<accession>A0A4Y5P6W6</accession>
<dbReference type="InterPro" id="IPR024942">
    <property type="entry name" value="Maturase_MatK_N"/>
</dbReference>
<keyword evidence="5 6" id="KW-0694">RNA-binding</keyword>
<dbReference type="HAMAP" id="MF_01390">
    <property type="entry name" value="MatK"/>
    <property type="match status" value="1"/>
</dbReference>